<comment type="similarity">
    <text evidence="1">Belongs to the ROK (NagC/XylR) family.</text>
</comment>
<dbReference type="Proteomes" id="UP000290365">
    <property type="component" value="Chromosome"/>
</dbReference>
<dbReference type="EMBL" id="CP035758">
    <property type="protein sequence ID" value="QBD80484.1"/>
    <property type="molecule type" value="Genomic_DNA"/>
</dbReference>
<dbReference type="InterPro" id="IPR043129">
    <property type="entry name" value="ATPase_NBD"/>
</dbReference>
<dbReference type="InterPro" id="IPR049874">
    <property type="entry name" value="ROK_cs"/>
</dbReference>
<dbReference type="InterPro" id="IPR000600">
    <property type="entry name" value="ROK"/>
</dbReference>
<dbReference type="AlphaFoldDB" id="A0A4P6JXT8"/>
<dbReference type="Pfam" id="PF00480">
    <property type="entry name" value="ROK"/>
    <property type="match status" value="1"/>
</dbReference>
<evidence type="ECO:0000256" key="1">
    <source>
        <dbReference type="ARBA" id="ARBA00006479"/>
    </source>
</evidence>
<dbReference type="Gene3D" id="3.30.420.40">
    <property type="match status" value="2"/>
</dbReference>
<dbReference type="PROSITE" id="PS01125">
    <property type="entry name" value="ROK"/>
    <property type="match status" value="1"/>
</dbReference>
<proteinExistence type="inferred from homology"/>
<evidence type="ECO:0000313" key="3">
    <source>
        <dbReference type="Proteomes" id="UP000290365"/>
    </source>
</evidence>
<accession>A0A4P6JXT8</accession>
<organism evidence="2 3">
    <name type="scientific">Ktedonosporobacter rubrisoli</name>
    <dbReference type="NCBI Taxonomy" id="2509675"/>
    <lineage>
        <taxon>Bacteria</taxon>
        <taxon>Bacillati</taxon>
        <taxon>Chloroflexota</taxon>
        <taxon>Ktedonobacteria</taxon>
        <taxon>Ktedonobacterales</taxon>
        <taxon>Ktedonosporobacteraceae</taxon>
        <taxon>Ktedonosporobacter</taxon>
    </lineage>
</organism>
<dbReference type="PANTHER" id="PTHR18964:SF149">
    <property type="entry name" value="BIFUNCTIONAL UDP-N-ACETYLGLUCOSAMINE 2-EPIMERASE_N-ACETYLMANNOSAMINE KINASE"/>
    <property type="match status" value="1"/>
</dbReference>
<evidence type="ECO:0000313" key="2">
    <source>
        <dbReference type="EMBL" id="QBD80484.1"/>
    </source>
</evidence>
<gene>
    <name evidence="2" type="ORF">EPA93_32730</name>
</gene>
<sequence length="350" mass="36931">MQEKRVSIHNPSTDTENHLPLVVGVDLGGTQMRTAVLRGATLLSRVSSLTGEQSSPDLVIPRLFQAVEQALEEAKVSLEQIAGIGICAPGPLNYRTGVICAPPNLPEWDQVPMRDIFSERFQVPIFVENDANAAGLGEYMFGAGRGTRHMVYLTISTGIGGGIITDGQILEGTFGTAGELGHMTINWRGERCNCGNIGCLESITSGTAIARHANAAIADGQGDELLAFARAQGQAAPDQSSTTLRVTARTVAEAAEAGIPLACAIIDEAAEALGIGLVNILHIFNPEIVILGGGVAQMGARLLDPAKRLVEERTMRVPREAARIVLAELGPNVGLVGAGALIYHYQNIEK</sequence>
<reference evidence="2 3" key="1">
    <citation type="submission" date="2019-01" db="EMBL/GenBank/DDBJ databases">
        <title>Ktedonosporobacter rubrisoli SCAWS-G2.</title>
        <authorList>
            <person name="Huang Y."/>
            <person name="Yan B."/>
        </authorList>
    </citation>
    <scope>NUCLEOTIDE SEQUENCE [LARGE SCALE GENOMIC DNA]</scope>
    <source>
        <strain evidence="2 3">SCAWS-G2</strain>
    </source>
</reference>
<dbReference type="PANTHER" id="PTHR18964">
    <property type="entry name" value="ROK (REPRESSOR, ORF, KINASE) FAMILY"/>
    <property type="match status" value="1"/>
</dbReference>
<name>A0A4P6JXT8_KTERU</name>
<protein>
    <submittedName>
        <fullName evidence="2">ROK family protein</fullName>
    </submittedName>
</protein>
<keyword evidence="3" id="KW-1185">Reference proteome</keyword>
<dbReference type="OrthoDB" id="9795247at2"/>
<dbReference type="SUPFAM" id="SSF53067">
    <property type="entry name" value="Actin-like ATPase domain"/>
    <property type="match status" value="1"/>
</dbReference>
<dbReference type="KEGG" id="kbs:EPA93_32730"/>